<feature type="compositionally biased region" description="Polar residues" evidence="1">
    <location>
        <begin position="175"/>
        <end position="188"/>
    </location>
</feature>
<sequence>MVSTSSPIVVVSANLQVPQSPKEHALQNIEKQVPKNPKNRVPQNPNEQVSQNPNEQVSLNPNEQVRQPPKQHHNADKGEDDGLEDVIGGLDGCREKPIEPNSSSPSHPVTTKVTIPTHKSQPQNLATSPKEKAKSNAQKIKAAQNKKEQIHDQQIVSFYAKDSPKNVGHGETSDQDTQVPDDQNSTDNMIVDHNVLPDSDSQVVSEDENDDISEEENDSPELTDDAHASQLIEIISPSSQMQKVADEQGLSPRGTIMFSPGSRTGPQQPGPDR</sequence>
<dbReference type="PaxDb" id="4113-PGSC0003DMT400092568"/>
<dbReference type="HOGENOM" id="CLU_1020851_0_0_1"/>
<dbReference type="Proteomes" id="UP000011115">
    <property type="component" value="Unassembled WGS sequence"/>
</dbReference>
<feature type="compositionally biased region" description="Polar residues" evidence="1">
    <location>
        <begin position="100"/>
        <end position="127"/>
    </location>
</feature>
<dbReference type="InParanoid" id="M1DQ30"/>
<feature type="compositionally biased region" description="Polar residues" evidence="1">
    <location>
        <begin position="41"/>
        <end position="65"/>
    </location>
</feature>
<accession>M1DQ30</accession>
<organism evidence="2 3">
    <name type="scientific">Solanum tuberosum</name>
    <name type="common">Potato</name>
    <dbReference type="NCBI Taxonomy" id="4113"/>
    <lineage>
        <taxon>Eukaryota</taxon>
        <taxon>Viridiplantae</taxon>
        <taxon>Streptophyta</taxon>
        <taxon>Embryophyta</taxon>
        <taxon>Tracheophyta</taxon>
        <taxon>Spermatophyta</taxon>
        <taxon>Magnoliopsida</taxon>
        <taxon>eudicotyledons</taxon>
        <taxon>Gunneridae</taxon>
        <taxon>Pentapetalae</taxon>
        <taxon>asterids</taxon>
        <taxon>lamiids</taxon>
        <taxon>Solanales</taxon>
        <taxon>Solanaceae</taxon>
        <taxon>Solanoideae</taxon>
        <taxon>Solaneae</taxon>
        <taxon>Solanum</taxon>
    </lineage>
</organism>
<keyword evidence="3" id="KW-1185">Reference proteome</keyword>
<protein>
    <submittedName>
        <fullName evidence="2">Uncharacterized protein</fullName>
    </submittedName>
</protein>
<proteinExistence type="predicted"/>
<reference evidence="2" key="2">
    <citation type="submission" date="2015-06" db="UniProtKB">
        <authorList>
            <consortium name="EnsemblPlants"/>
        </authorList>
    </citation>
    <scope>IDENTIFICATION</scope>
    <source>
        <strain evidence="2">DM1-3 516 R44</strain>
    </source>
</reference>
<evidence type="ECO:0000313" key="2">
    <source>
        <dbReference type="EnsemblPlants" id="PGSC0003DMT400092568"/>
    </source>
</evidence>
<evidence type="ECO:0000313" key="3">
    <source>
        <dbReference type="Proteomes" id="UP000011115"/>
    </source>
</evidence>
<reference evidence="3" key="1">
    <citation type="journal article" date="2011" name="Nature">
        <title>Genome sequence and analysis of the tuber crop potato.</title>
        <authorList>
            <consortium name="The Potato Genome Sequencing Consortium"/>
        </authorList>
    </citation>
    <scope>NUCLEOTIDE SEQUENCE [LARGE SCALE GENOMIC DNA]</scope>
    <source>
        <strain evidence="3">cv. DM1-3 516 R44</strain>
    </source>
</reference>
<feature type="compositionally biased region" description="Acidic residues" evidence="1">
    <location>
        <begin position="205"/>
        <end position="223"/>
    </location>
</feature>
<dbReference type="AlphaFoldDB" id="M1DQ30"/>
<feature type="region of interest" description="Disordered" evidence="1">
    <location>
        <begin position="18"/>
        <end position="273"/>
    </location>
</feature>
<dbReference type="EnsemblPlants" id="PGSC0003DMT400092568">
    <property type="protein sequence ID" value="PGSC0003DMT400092568"/>
    <property type="gene ID" value="PGSC0003DMG400042139"/>
</dbReference>
<name>M1DQ30_SOLTU</name>
<evidence type="ECO:0000256" key="1">
    <source>
        <dbReference type="SAM" id="MobiDB-lite"/>
    </source>
</evidence>
<dbReference type="Gramene" id="PGSC0003DMT400092568">
    <property type="protein sequence ID" value="PGSC0003DMT400092568"/>
    <property type="gene ID" value="PGSC0003DMG400042139"/>
</dbReference>